<proteinExistence type="inferred from homology"/>
<dbReference type="Proteomes" id="UP000030680">
    <property type="component" value="Unassembled WGS sequence"/>
</dbReference>
<dbReference type="InterPro" id="IPR036322">
    <property type="entry name" value="WD40_repeat_dom_sf"/>
</dbReference>
<dbReference type="InterPro" id="IPR016024">
    <property type="entry name" value="ARM-type_fold"/>
</dbReference>
<name>M2Y5M9_GALSU</name>
<dbReference type="InterPro" id="IPR015943">
    <property type="entry name" value="WD40/YVTN_repeat-like_dom_sf"/>
</dbReference>
<accession>M2Y5M9</accession>
<dbReference type="RefSeq" id="XP_005707679.1">
    <property type="nucleotide sequence ID" value="XM_005707622.1"/>
</dbReference>
<keyword evidence="3" id="KW-0677">Repeat</keyword>
<dbReference type="KEGG" id="gsl:Gasu_16530"/>
<organism evidence="6 7">
    <name type="scientific">Galdieria sulphuraria</name>
    <name type="common">Red alga</name>
    <dbReference type="NCBI Taxonomy" id="130081"/>
    <lineage>
        <taxon>Eukaryota</taxon>
        <taxon>Rhodophyta</taxon>
        <taxon>Bangiophyceae</taxon>
        <taxon>Galdieriales</taxon>
        <taxon>Galdieriaceae</taxon>
        <taxon>Galdieria</taxon>
    </lineage>
</organism>
<feature type="domain" description="Raptor N-terminal CASPase-like" evidence="4">
    <location>
        <begin position="48"/>
        <end position="201"/>
    </location>
</feature>
<dbReference type="SUPFAM" id="SSF50978">
    <property type="entry name" value="WD40 repeat-like"/>
    <property type="match status" value="1"/>
</dbReference>
<dbReference type="GeneID" id="17089830"/>
<evidence type="ECO:0000256" key="3">
    <source>
        <dbReference type="ARBA" id="ARBA00022737"/>
    </source>
</evidence>
<evidence type="ECO:0000313" key="7">
    <source>
        <dbReference type="Proteomes" id="UP000030680"/>
    </source>
</evidence>
<dbReference type="PRINTS" id="PR01547">
    <property type="entry name" value="YEAST176DUF"/>
</dbReference>
<dbReference type="EMBL" id="KB454494">
    <property type="protein sequence ID" value="EME31158.1"/>
    <property type="molecule type" value="Genomic_DNA"/>
</dbReference>
<evidence type="ECO:0000259" key="4">
    <source>
        <dbReference type="SMART" id="SM01302"/>
    </source>
</evidence>
<dbReference type="GO" id="GO:0005737">
    <property type="term" value="C:cytoplasm"/>
    <property type="evidence" value="ECO:0007669"/>
    <property type="project" value="TreeGrafter"/>
</dbReference>
<protein>
    <submittedName>
        <fullName evidence="5">Regulatory associated protein of mTOR isoform 1</fullName>
    </submittedName>
    <submittedName>
        <fullName evidence="6">Regulatory associated protein of mTOR isoform 2</fullName>
        <ecNumber evidence="5 6">2.7.11.11</ecNumber>
    </submittedName>
</protein>
<keyword evidence="7" id="KW-1185">Reference proteome</keyword>
<dbReference type="GO" id="GO:0030674">
    <property type="term" value="F:protein-macromolecule adaptor activity"/>
    <property type="evidence" value="ECO:0007669"/>
    <property type="project" value="TreeGrafter"/>
</dbReference>
<reference evidence="6" key="2">
    <citation type="journal article" date="2013" name="Science">
        <title>Gene Transfer from Bacteria and Archaea Facilitated Evolution of an Extremophilic Eukaryote.</title>
        <authorList>
            <person name="Schoenknecht G."/>
            <person name="Chen W.-H."/>
            <person name="Ternes C.M."/>
            <person name="Barbier G.G."/>
            <person name="Shrestha R.P."/>
            <person name="Stanke M."/>
            <person name="Brautigam A."/>
            <person name="Baker B.J."/>
            <person name="Banfield J.F."/>
            <person name="Garavito R.M."/>
            <person name="Carr K."/>
            <person name="Wilkerson C."/>
            <person name="Rensing S.A."/>
            <person name="Gagneul D."/>
            <person name="Dickenson N.E."/>
            <person name="Oesterhelt C."/>
            <person name="Lercher M.J."/>
            <person name="Weber A.P.M."/>
        </authorList>
    </citation>
    <scope>NUCLEOTIDE SEQUENCE</scope>
    <source>
        <strain evidence="6">074W</strain>
    </source>
</reference>
<dbReference type="Gramene" id="EME31159">
    <property type="protein sequence ID" value="EME31159"/>
    <property type="gene ID" value="Gasu_16530"/>
</dbReference>
<keyword evidence="6" id="KW-0808">Transferase</keyword>
<dbReference type="Gene3D" id="2.130.10.10">
    <property type="entry name" value="YVTN repeat-like/Quinoprotein amine dehydrogenase"/>
    <property type="match status" value="2"/>
</dbReference>
<dbReference type="PANTHER" id="PTHR12848">
    <property type="entry name" value="REGULATORY-ASSOCIATED PROTEIN OF MTOR"/>
    <property type="match status" value="1"/>
</dbReference>
<dbReference type="GO" id="GO:0030307">
    <property type="term" value="P:positive regulation of cell growth"/>
    <property type="evidence" value="ECO:0007669"/>
    <property type="project" value="TreeGrafter"/>
</dbReference>
<dbReference type="SMART" id="SM01302">
    <property type="entry name" value="Raptor_N"/>
    <property type="match status" value="1"/>
</dbReference>
<dbReference type="EC" id="2.7.11.11" evidence="5 6"/>
<evidence type="ECO:0000256" key="1">
    <source>
        <dbReference type="ARBA" id="ARBA00009257"/>
    </source>
</evidence>
<dbReference type="GO" id="GO:0004691">
    <property type="term" value="F:cAMP-dependent protein kinase activity"/>
    <property type="evidence" value="ECO:0007669"/>
    <property type="project" value="UniProtKB-EC"/>
</dbReference>
<gene>
    <name evidence="6" type="ORF">Gasu_16530</name>
</gene>
<reference evidence="7" key="1">
    <citation type="journal article" date="2013" name="Science">
        <title>Gene transfer from bacteria and archaea facilitated evolution of an extremophilic eukaryote.</title>
        <authorList>
            <person name="Schonknecht G."/>
            <person name="Chen W.H."/>
            <person name="Ternes C.M."/>
            <person name="Barbier G.G."/>
            <person name="Shrestha R.P."/>
            <person name="Stanke M."/>
            <person name="Brautigam A."/>
            <person name="Baker B.J."/>
            <person name="Banfield J.F."/>
            <person name="Garavito R.M."/>
            <person name="Carr K."/>
            <person name="Wilkerson C."/>
            <person name="Rensing S.A."/>
            <person name="Gagneul D."/>
            <person name="Dickenson N.E."/>
            <person name="Oesterhelt C."/>
            <person name="Lercher M.J."/>
            <person name="Weber A.P."/>
        </authorList>
    </citation>
    <scope>NUCLEOTIDE SEQUENCE [LARGE SCALE GENOMIC DNA]</scope>
    <source>
        <strain evidence="7">074W</strain>
    </source>
</reference>
<dbReference type="OrthoDB" id="10262360at2759"/>
<dbReference type="Gene3D" id="1.25.10.10">
    <property type="entry name" value="Leucine-rich Repeat Variant"/>
    <property type="match status" value="1"/>
</dbReference>
<dbReference type="EMBL" id="KB454494">
    <property type="protein sequence ID" value="EME31159.1"/>
    <property type="molecule type" value="Genomic_DNA"/>
</dbReference>
<dbReference type="InterPro" id="IPR004083">
    <property type="entry name" value="Raptor"/>
</dbReference>
<dbReference type="GO" id="GO:0031931">
    <property type="term" value="C:TORC1 complex"/>
    <property type="evidence" value="ECO:0007669"/>
    <property type="project" value="InterPro"/>
</dbReference>
<dbReference type="GO" id="GO:0010506">
    <property type="term" value="P:regulation of autophagy"/>
    <property type="evidence" value="ECO:0007669"/>
    <property type="project" value="TreeGrafter"/>
</dbReference>
<dbReference type="InterPro" id="IPR001680">
    <property type="entry name" value="WD40_rpt"/>
</dbReference>
<dbReference type="InterPro" id="IPR029347">
    <property type="entry name" value="Raptor_N"/>
</dbReference>
<dbReference type="PANTHER" id="PTHR12848:SF16">
    <property type="entry name" value="REGULATORY-ASSOCIATED PROTEIN OF MTOR"/>
    <property type="match status" value="1"/>
</dbReference>
<dbReference type="eggNOG" id="KOG1517">
    <property type="taxonomic scope" value="Eukaryota"/>
</dbReference>
<dbReference type="InterPro" id="IPR011989">
    <property type="entry name" value="ARM-like"/>
</dbReference>
<comment type="similarity">
    <text evidence="1">Belongs to the WD repeat RAPTOR family.</text>
</comment>
<dbReference type="Pfam" id="PF14538">
    <property type="entry name" value="Raptor_N"/>
    <property type="match status" value="1"/>
</dbReference>
<dbReference type="RefSeq" id="XP_005707678.1">
    <property type="nucleotide sequence ID" value="XM_005707621.1"/>
</dbReference>
<dbReference type="Pfam" id="PF00400">
    <property type="entry name" value="WD40"/>
    <property type="match status" value="1"/>
</dbReference>
<evidence type="ECO:0000256" key="2">
    <source>
        <dbReference type="ARBA" id="ARBA00022574"/>
    </source>
</evidence>
<dbReference type="GO" id="GO:0071230">
    <property type="term" value="P:cellular response to amino acid stimulus"/>
    <property type="evidence" value="ECO:0007669"/>
    <property type="project" value="TreeGrafter"/>
</dbReference>
<dbReference type="GO" id="GO:0031929">
    <property type="term" value="P:TOR signaling"/>
    <property type="evidence" value="ECO:0007669"/>
    <property type="project" value="InterPro"/>
</dbReference>
<evidence type="ECO:0000313" key="5">
    <source>
        <dbReference type="EMBL" id="EME31158.1"/>
    </source>
</evidence>
<keyword evidence="2" id="KW-0853">WD repeat</keyword>
<dbReference type="GO" id="GO:0009267">
    <property type="term" value="P:cellular response to starvation"/>
    <property type="evidence" value="ECO:0007669"/>
    <property type="project" value="TreeGrafter"/>
</dbReference>
<dbReference type="AlphaFoldDB" id="M2Y5M9"/>
<dbReference type="Gramene" id="EME31158">
    <property type="protein sequence ID" value="EME31158"/>
    <property type="gene ID" value="Gasu_16530"/>
</dbReference>
<dbReference type="SMART" id="SM00320">
    <property type="entry name" value="WD40"/>
    <property type="match status" value="4"/>
</dbReference>
<sequence>MAQLREHGTEIWKYLDEKHLEALEVSLATKTAGLSYTGVVENWRIRHRVKISSVGLVLCLSEGPQLYEEGKPNPCATLECWIDPLKLGSQRPSEVVSAALQGQYERWQPKAQYHLVAEPTLDDVHKLCLQLRSEAKDERVLFHYNGHGVPRPTATGEIYLFSENFTHYVQLSLFELQSWLGTPSAFVFDCSNAGLILSSFLEFAKKRDKLSPTSNAVLDEVNDIQVGNEKEGWKNELKSFSDSIIFASCGAEETLPTNPYFPADILTSCLTTPIQMAFRWFLPRSLVSGVRLEMLDRIPGKVNDKKTMFGELNWVFTAVTDCIAWNSLPRALFHKLFRQDLLVASLFRNFLLAERILKSLNCTPITNPQLPPMNHHRLWHAWDYMMELCLAQLPSLLSTDEKKGTEKDYFDDENLRNNEEIRRDIILGERMNTSASYISIPFFEHQLSAFETWLTIESEKPTVPEQLPIVLQVLLSQNHRKRALTLIGRFLELGDWAVDLTLSVGVFPYILKLLQSSSMELKKELVFIWGKIICQDRSCVADLVREKGHIYMLDFLDTDEEEAYESQVMALFILSVVSGFAPKKLIESRALDTVMSKAVFSKDTRVRRWSFLFFSKFMKNYPPIAEELFENDDFIRTTLTVLRSDEAPANRASVLYFLEFLPPGMPFQLELYEDFLLIRDLGVDLGNIALGFIISIIEEKSDDASPLVRREVVKLTARTIKTLYDGDPKKVGYSMERNLVEDPLGTFLLQVLLYLSGDPQIEVSSFASEIYRDLAETSFRNERQGIQGRETKSISENYDGSAKSFIPDIKNASLPRVVSLEGIAQQMEAFKIHSTMDDDDVDYNDIEMNSQNGEKQSQHIGNAWRLPSLYDWSQGEIMNLRISESLKGGQSPQSIFENLYNQNKQMVYLPDIIDEGYLLSDKPVYVRWHHMENLQEQVTIDLGGSPVTCVKFSPMCSQLIIGTRNGEWSEWNPENGIQQLTASCGDREICAMRVIGEAGGRITSYTRYVLLTACSDSTIMLWRVDRYNQDIRMVFSCRCWSQFDDMEENIDYSKANISKKFAMSWEPYSARIATNRRNPGVIRFWDLPQEMCFARCRVPLDSCINSLTWTGSIANMGPQCLFGGTDNGSLFTVDLRTQNSIESVPIENSIHNDAIVRVLGQASSTGGHLLSASKDGVVCVWDPRKLSTGLETISTLQLGQVGFLSAHTCLPMFACRTTESNVDIFNTKGELLKSLEIPDCAETKNRVNWITFDIEQPYLGIGLENSVVSIYSSNKA</sequence>
<dbReference type="STRING" id="130081.M2Y5M9"/>
<evidence type="ECO:0000313" key="6">
    <source>
        <dbReference type="EMBL" id="EME31159.1"/>
    </source>
</evidence>
<dbReference type="SUPFAM" id="SSF48371">
    <property type="entry name" value="ARM repeat"/>
    <property type="match status" value="1"/>
</dbReference>